<protein>
    <recommendedName>
        <fullName evidence="9">Ascorbate-specific PTS system EIIA component</fullName>
    </recommendedName>
    <alternativeName>
        <fullName evidence="10">Ascorbate-specific phosphotransferase enzyme IIA component</fullName>
    </alternativeName>
</protein>
<keyword evidence="6" id="KW-0598">Phosphotransferase system</keyword>
<dbReference type="SUPFAM" id="SSF55804">
    <property type="entry name" value="Phoshotransferase/anion transport protein"/>
    <property type="match status" value="1"/>
</dbReference>
<dbReference type="Pfam" id="PF00359">
    <property type="entry name" value="PTS_EIIA_2"/>
    <property type="match status" value="1"/>
</dbReference>
<evidence type="ECO:0000256" key="3">
    <source>
        <dbReference type="ARBA" id="ARBA00022490"/>
    </source>
</evidence>
<dbReference type="PANTHER" id="PTHR36203">
    <property type="entry name" value="ASCORBATE-SPECIFIC PTS SYSTEM EIIA COMPONENT"/>
    <property type="match status" value="1"/>
</dbReference>
<dbReference type="AlphaFoldDB" id="A0A099I557"/>
<dbReference type="InterPro" id="IPR016152">
    <property type="entry name" value="PTrfase/Anion_transptr"/>
</dbReference>
<dbReference type="GO" id="GO:0016301">
    <property type="term" value="F:kinase activity"/>
    <property type="evidence" value="ECO:0007669"/>
    <property type="project" value="UniProtKB-KW"/>
</dbReference>
<feature type="domain" description="PTS EIIA type-2" evidence="11">
    <location>
        <begin position="4"/>
        <end position="146"/>
    </location>
</feature>
<name>A0A099I557_CLOIN</name>
<keyword evidence="4" id="KW-0597">Phosphoprotein</keyword>
<evidence type="ECO:0000256" key="7">
    <source>
        <dbReference type="ARBA" id="ARBA00022777"/>
    </source>
</evidence>
<evidence type="ECO:0000256" key="6">
    <source>
        <dbReference type="ARBA" id="ARBA00022683"/>
    </source>
</evidence>
<keyword evidence="5" id="KW-0808">Transferase</keyword>
<evidence type="ECO:0000313" key="14">
    <source>
        <dbReference type="EMBL" id="QJA04135.1"/>
    </source>
</evidence>
<evidence type="ECO:0000313" key="16">
    <source>
        <dbReference type="Proteomes" id="UP000503330"/>
    </source>
</evidence>
<dbReference type="Proteomes" id="UP000030008">
    <property type="component" value="Unassembled WGS sequence"/>
</dbReference>
<evidence type="ECO:0000313" key="13">
    <source>
        <dbReference type="EMBL" id="MZH57415.1"/>
    </source>
</evidence>
<evidence type="ECO:0000256" key="10">
    <source>
        <dbReference type="ARBA" id="ARBA00042072"/>
    </source>
</evidence>
<reference evidence="14 16" key="3">
    <citation type="submission" date="2020-02" db="EMBL/GenBank/DDBJ databases">
        <authorList>
            <person name="Kociolek L.K."/>
            <person name="Ozer E.A."/>
        </authorList>
    </citation>
    <scope>NUCLEOTIDE SEQUENCE [LARGE SCALE GENOMIC DNA]</scope>
    <source>
        <strain evidence="14 16">ATCC 14501</strain>
    </source>
</reference>
<dbReference type="EMBL" id="CP048838">
    <property type="protein sequence ID" value="QJA04135.1"/>
    <property type="molecule type" value="Genomic_DNA"/>
</dbReference>
<evidence type="ECO:0000313" key="12">
    <source>
        <dbReference type="EMBL" id="KGJ52362.1"/>
    </source>
</evidence>
<gene>
    <name evidence="12" type="ORF">CIAN88_15065</name>
    <name evidence="14" type="ORF">G4D54_17640</name>
    <name evidence="13" type="ORF">GT664_17085</name>
</gene>
<evidence type="ECO:0000313" key="15">
    <source>
        <dbReference type="Proteomes" id="UP000030008"/>
    </source>
</evidence>
<evidence type="ECO:0000256" key="2">
    <source>
        <dbReference type="ARBA" id="ARBA00022448"/>
    </source>
</evidence>
<evidence type="ECO:0000256" key="4">
    <source>
        <dbReference type="ARBA" id="ARBA00022553"/>
    </source>
</evidence>
<evidence type="ECO:0000259" key="11">
    <source>
        <dbReference type="PROSITE" id="PS51094"/>
    </source>
</evidence>
<dbReference type="InterPro" id="IPR051351">
    <property type="entry name" value="Ascorbate-PTS_EIIA_comp"/>
</dbReference>
<keyword evidence="7" id="KW-0418">Kinase</keyword>
<dbReference type="GeneID" id="61927399"/>
<dbReference type="RefSeq" id="WP_002607603.1">
    <property type="nucleotide sequence ID" value="NZ_BAAACC010000015.1"/>
</dbReference>
<proteinExistence type="predicted"/>
<keyword evidence="14" id="KW-0762">Sugar transport</keyword>
<sequence length="163" mass="18317">MKEEVLSVENIQIQERSCDWKSAIETAVKPLIQNGFVEERYTAAILRNIEAWGPYFMAGPYIILPHARPEEGVRKNQISILSLKKPVYFDDGSIPIRLLMILASVDSKSHLRILKMLASVVTDEATLRSLLKSSTPQELFQCFQAKESKGGREDGISIHTTAD</sequence>
<dbReference type="EMBL" id="WWTN01000035">
    <property type="protein sequence ID" value="MZH57415.1"/>
    <property type="molecule type" value="Genomic_DNA"/>
</dbReference>
<dbReference type="Proteomes" id="UP000503330">
    <property type="component" value="Chromosome"/>
</dbReference>
<evidence type="ECO:0000256" key="5">
    <source>
        <dbReference type="ARBA" id="ARBA00022679"/>
    </source>
</evidence>
<keyword evidence="3" id="KW-0963">Cytoplasm</keyword>
<dbReference type="EMBL" id="JQIF01000069">
    <property type="protein sequence ID" value="KGJ52362.1"/>
    <property type="molecule type" value="Genomic_DNA"/>
</dbReference>
<evidence type="ECO:0000256" key="1">
    <source>
        <dbReference type="ARBA" id="ARBA00004496"/>
    </source>
</evidence>
<keyword evidence="2" id="KW-0813">Transport</keyword>
<dbReference type="Proteomes" id="UP000604383">
    <property type="component" value="Unassembled WGS sequence"/>
</dbReference>
<evidence type="ECO:0000256" key="8">
    <source>
        <dbReference type="ARBA" id="ARBA00037387"/>
    </source>
</evidence>
<accession>A0A099I557</accession>
<dbReference type="GO" id="GO:0005737">
    <property type="term" value="C:cytoplasm"/>
    <property type="evidence" value="ECO:0007669"/>
    <property type="project" value="UniProtKB-SubCell"/>
</dbReference>
<organism evidence="12 15">
    <name type="scientific">Clostridium innocuum</name>
    <dbReference type="NCBI Taxonomy" id="1522"/>
    <lineage>
        <taxon>Bacteria</taxon>
        <taxon>Bacillati</taxon>
        <taxon>Bacillota</taxon>
        <taxon>Clostridia</taxon>
        <taxon>Eubacteriales</taxon>
        <taxon>Clostridiaceae</taxon>
        <taxon>Clostridium</taxon>
    </lineage>
</organism>
<dbReference type="Gene3D" id="3.40.930.10">
    <property type="entry name" value="Mannitol-specific EII, Chain A"/>
    <property type="match status" value="1"/>
</dbReference>
<dbReference type="PROSITE" id="PS51094">
    <property type="entry name" value="PTS_EIIA_TYPE_2"/>
    <property type="match status" value="1"/>
</dbReference>
<reference evidence="12 15" key="1">
    <citation type="submission" date="2014-08" db="EMBL/GenBank/DDBJ databases">
        <title>Clostridium innocuum, an unnegligible vancomycin-resistant pathogen causing extra-intestinal infections.</title>
        <authorList>
            <person name="Feng Y."/>
            <person name="Chiu C.-H."/>
        </authorList>
    </citation>
    <scope>NUCLEOTIDE SEQUENCE [LARGE SCALE GENOMIC DNA]</scope>
    <source>
        <strain evidence="12 15">AN88</strain>
    </source>
</reference>
<dbReference type="PANTHER" id="PTHR36203:SF1">
    <property type="entry name" value="ASCORBATE-SPECIFIC PTS SYSTEM EIIA COMPONENT"/>
    <property type="match status" value="1"/>
</dbReference>
<dbReference type="GO" id="GO:0009401">
    <property type="term" value="P:phosphoenolpyruvate-dependent sugar phosphotransferase system"/>
    <property type="evidence" value="ECO:0007669"/>
    <property type="project" value="UniProtKB-KW"/>
</dbReference>
<evidence type="ECO:0000256" key="9">
    <source>
        <dbReference type="ARBA" id="ARBA00041175"/>
    </source>
</evidence>
<reference evidence="13" key="2">
    <citation type="journal article" date="2019" name="Nat. Med.">
        <title>A library of human gut bacterial isolates paired with longitudinal multiomics data enables mechanistic microbiome research.</title>
        <authorList>
            <person name="Poyet M."/>
            <person name="Groussin M."/>
            <person name="Gibbons S.M."/>
            <person name="Avila-Pacheco J."/>
            <person name="Jiang X."/>
            <person name="Kearney S.M."/>
            <person name="Perrotta A.R."/>
            <person name="Berdy B."/>
            <person name="Zhao S."/>
            <person name="Lieberman T.D."/>
            <person name="Swanson P.K."/>
            <person name="Smith M."/>
            <person name="Roesemann S."/>
            <person name="Alexander J.E."/>
            <person name="Rich S.A."/>
            <person name="Livny J."/>
            <person name="Vlamakis H."/>
            <person name="Clish C."/>
            <person name="Bullock K."/>
            <person name="Deik A."/>
            <person name="Scott J."/>
            <person name="Pierce K.A."/>
            <person name="Xavier R.J."/>
            <person name="Alm E.J."/>
        </authorList>
    </citation>
    <scope>NUCLEOTIDE SEQUENCE</scope>
    <source>
        <strain evidence="13">BIOML-A12</strain>
    </source>
</reference>
<comment type="subcellular location">
    <subcellularLocation>
        <location evidence="1">Cytoplasm</location>
    </subcellularLocation>
</comment>
<dbReference type="InterPro" id="IPR002178">
    <property type="entry name" value="PTS_EIIA_type-2_dom"/>
</dbReference>
<comment type="function">
    <text evidence="8">The phosphoenolpyruvate-dependent sugar phosphotransferase system (sugar PTS), a major carbohydrate active transport system, catalyzes the phosphorylation of incoming sugar substrates concomitantly with their translocation across the cell membrane. The enzyme II UlaABC PTS system is involved in ascorbate transport.</text>
</comment>